<dbReference type="Proteomes" id="UP000887566">
    <property type="component" value="Unplaced"/>
</dbReference>
<keyword evidence="1" id="KW-0175">Coiled coil</keyword>
<dbReference type="AlphaFoldDB" id="A0A914UWA6"/>
<feature type="domain" description="F-box" evidence="3">
    <location>
        <begin position="45"/>
        <end position="92"/>
    </location>
</feature>
<evidence type="ECO:0000259" key="3">
    <source>
        <dbReference type="PROSITE" id="PS50181"/>
    </source>
</evidence>
<reference evidence="5" key="1">
    <citation type="submission" date="2022-11" db="UniProtKB">
        <authorList>
            <consortium name="WormBaseParasite"/>
        </authorList>
    </citation>
    <scope>IDENTIFICATION</scope>
</reference>
<evidence type="ECO:0000256" key="2">
    <source>
        <dbReference type="SAM" id="MobiDB-lite"/>
    </source>
</evidence>
<evidence type="ECO:0000256" key="1">
    <source>
        <dbReference type="SAM" id="Coils"/>
    </source>
</evidence>
<dbReference type="SUPFAM" id="SSF81383">
    <property type="entry name" value="F-box domain"/>
    <property type="match status" value="1"/>
</dbReference>
<accession>A0A914UWA6</accession>
<dbReference type="InterPro" id="IPR001810">
    <property type="entry name" value="F-box_dom"/>
</dbReference>
<dbReference type="WBParaSite" id="PSAMB.scaffold12664size2649.g35012.t1">
    <property type="protein sequence ID" value="PSAMB.scaffold12664size2649.g35012.t1"/>
    <property type="gene ID" value="PSAMB.scaffold12664size2649.g35012"/>
</dbReference>
<dbReference type="Gene3D" id="1.20.1280.50">
    <property type="match status" value="1"/>
</dbReference>
<feature type="coiled-coil region" evidence="1">
    <location>
        <begin position="3"/>
        <end position="30"/>
    </location>
</feature>
<feature type="compositionally biased region" description="Acidic residues" evidence="2">
    <location>
        <begin position="390"/>
        <end position="424"/>
    </location>
</feature>
<dbReference type="PROSITE" id="PS50181">
    <property type="entry name" value="FBOX"/>
    <property type="match status" value="1"/>
</dbReference>
<name>A0A914UWA6_9BILA</name>
<dbReference type="CDD" id="cd09917">
    <property type="entry name" value="F-box_SF"/>
    <property type="match status" value="1"/>
</dbReference>
<organism evidence="4 5">
    <name type="scientific">Plectus sambesii</name>
    <dbReference type="NCBI Taxonomy" id="2011161"/>
    <lineage>
        <taxon>Eukaryota</taxon>
        <taxon>Metazoa</taxon>
        <taxon>Ecdysozoa</taxon>
        <taxon>Nematoda</taxon>
        <taxon>Chromadorea</taxon>
        <taxon>Plectida</taxon>
        <taxon>Plectina</taxon>
        <taxon>Plectoidea</taxon>
        <taxon>Plectidae</taxon>
        <taxon>Plectus</taxon>
    </lineage>
</organism>
<evidence type="ECO:0000313" key="4">
    <source>
        <dbReference type="Proteomes" id="UP000887566"/>
    </source>
</evidence>
<proteinExistence type="predicted"/>
<sequence length="424" mass="48173">MSLAVVEAQVVRLQAENDQLRRALADFSVRIVCGRLTGELPNNFLEQFSQLPDRPLEQVLRFLPARQVVQMRHVSRKFNNLIRKCSKTMPKKERNGSVLFKSYYGRILSVVLFDDRGCKINETTLASDDVALSELLCLICIKGLIYFSDGLSAADEVLDQLSKAWLTIRPEVVVFSGHLSKTSRNTLRAFLVKVEPSIKRLHFQSADNLVQSLLNDDVISAAGRLDGLMVLPSGWSFRNVNIGDETLLSMVDTDHTSSYFFAIGCTDITPGGIRAFVEKWTKKWMKTGKPEAGAKSTVYRLRSAWNLFELTFDKCANVTPATVEAACGKLLKKEWITKVDSGDGEMNYQIYIAIECHSSNRRLEIHFDIEQLFPPHYVSEPRPNVALNDLYDDDWDSETDEDDESGDFYDDDEEEMNYPEDYIF</sequence>
<dbReference type="InterPro" id="IPR036047">
    <property type="entry name" value="F-box-like_dom_sf"/>
</dbReference>
<keyword evidence="4" id="KW-1185">Reference proteome</keyword>
<evidence type="ECO:0000313" key="5">
    <source>
        <dbReference type="WBParaSite" id="PSAMB.scaffold12664size2649.g35012.t1"/>
    </source>
</evidence>
<protein>
    <submittedName>
        <fullName evidence="5">F-box domain-containing protein</fullName>
    </submittedName>
</protein>
<feature type="region of interest" description="Disordered" evidence="2">
    <location>
        <begin position="389"/>
        <end position="424"/>
    </location>
</feature>
<dbReference type="Pfam" id="PF00646">
    <property type="entry name" value="F-box"/>
    <property type="match status" value="1"/>
</dbReference>